<dbReference type="GO" id="GO:1990904">
    <property type="term" value="C:ribonucleoprotein complex"/>
    <property type="evidence" value="ECO:0007669"/>
    <property type="project" value="UniProtKB-KW"/>
</dbReference>
<dbReference type="SMART" id="SM01403">
    <property type="entry name" value="Ribosomal_S10"/>
    <property type="match status" value="1"/>
</dbReference>
<reference evidence="4 5" key="1">
    <citation type="journal article" date="2020" name="Genome Biol. Evol.">
        <title>Comparative Genomics Underlines Multiple Roles of Profftella, an Obligate Symbiont of Psyllids: Providing Toxins, Vitamins, and Carotenoids.</title>
        <authorList>
            <person name="Nakabachi A."/>
            <person name="Piel J."/>
            <person name="Malenovsky I."/>
            <person name="Hirose Y."/>
        </authorList>
    </citation>
    <scope>NUCLEOTIDE SEQUENCE [LARGE SCALE GENOMIC DNA]</scope>
    <source>
        <strain evidence="4 5">Dco</strain>
    </source>
</reference>
<dbReference type="GO" id="GO:0005840">
    <property type="term" value="C:ribosome"/>
    <property type="evidence" value="ECO:0007669"/>
    <property type="project" value="UniProtKB-KW"/>
</dbReference>
<evidence type="ECO:0000256" key="2">
    <source>
        <dbReference type="ARBA" id="ARBA00023274"/>
    </source>
</evidence>
<sequence>MIKIILKSFFIIKINSFLFYFLKNVKKKYSIIGPLYMPKKIEKFTFLISPHVDKNARDQVQIKYYKVFFFIKNYDTFLINFLVKNKNIDGVELRYIFL</sequence>
<keyword evidence="5" id="KW-1185">Reference proteome</keyword>
<dbReference type="Pfam" id="PF00338">
    <property type="entry name" value="Ribosomal_S10"/>
    <property type="match status" value="1"/>
</dbReference>
<dbReference type="InterPro" id="IPR036838">
    <property type="entry name" value="Ribosomal_uS10_dom_sf"/>
</dbReference>
<proteinExistence type="predicted"/>
<protein>
    <submittedName>
        <fullName evidence="4">30S ribosomal protein S10</fullName>
    </submittedName>
</protein>
<feature type="domain" description="Small ribosomal subunit protein uS10" evidence="3">
    <location>
        <begin position="3"/>
        <end position="96"/>
    </location>
</feature>
<dbReference type="Proteomes" id="UP000595596">
    <property type="component" value="Chromosome"/>
</dbReference>
<dbReference type="KEGG" id="crr:CRDco_1690"/>
<name>A0A7R7AC47_CARRU</name>
<dbReference type="Gene3D" id="3.30.70.600">
    <property type="entry name" value="Ribosomal protein S10 domain"/>
    <property type="match status" value="1"/>
</dbReference>
<organism evidence="4 5">
    <name type="scientific">Candidatus Carsonella ruddii</name>
    <name type="common">Diaphorina cf. continua</name>
    <dbReference type="NCBI Taxonomy" id="2661587"/>
    <lineage>
        <taxon>Bacteria</taxon>
        <taxon>Pseudomonadati</taxon>
        <taxon>Pseudomonadota</taxon>
        <taxon>Gammaproteobacteria</taxon>
        <taxon>Oceanospirillales</taxon>
        <taxon>Halomonadaceae</taxon>
        <taxon>Zymobacter group</taxon>
        <taxon>Candidatus Carsonella</taxon>
    </lineage>
</organism>
<dbReference type="EMBL" id="AP023214">
    <property type="protein sequence ID" value="BCG49395.1"/>
    <property type="molecule type" value="Genomic_DNA"/>
</dbReference>
<dbReference type="AlphaFoldDB" id="A0A7R7AC47"/>
<dbReference type="SUPFAM" id="SSF54999">
    <property type="entry name" value="Ribosomal protein S10"/>
    <property type="match status" value="1"/>
</dbReference>
<evidence type="ECO:0000259" key="3">
    <source>
        <dbReference type="SMART" id="SM01403"/>
    </source>
</evidence>
<evidence type="ECO:0000313" key="4">
    <source>
        <dbReference type="EMBL" id="BCG49395.1"/>
    </source>
</evidence>
<evidence type="ECO:0000256" key="1">
    <source>
        <dbReference type="ARBA" id="ARBA00022980"/>
    </source>
</evidence>
<evidence type="ECO:0000313" key="5">
    <source>
        <dbReference type="Proteomes" id="UP000595596"/>
    </source>
</evidence>
<dbReference type="RefSeq" id="WP_201329485.1">
    <property type="nucleotide sequence ID" value="NZ_AP023214.1"/>
</dbReference>
<dbReference type="InterPro" id="IPR027486">
    <property type="entry name" value="Ribosomal_uS10_dom"/>
</dbReference>
<gene>
    <name evidence="4" type="primary">rpsJ</name>
    <name evidence="4" type="ORF">CRDco_1690</name>
</gene>
<keyword evidence="2" id="KW-0687">Ribonucleoprotein</keyword>
<keyword evidence="1 4" id="KW-0689">Ribosomal protein</keyword>
<accession>A0A7R7AC47</accession>